<dbReference type="Proteomes" id="UP000646365">
    <property type="component" value="Unassembled WGS sequence"/>
</dbReference>
<evidence type="ECO:0000256" key="1">
    <source>
        <dbReference type="ARBA" id="ARBA00022679"/>
    </source>
</evidence>
<evidence type="ECO:0000313" key="5">
    <source>
        <dbReference type="EMBL" id="GGF16436.1"/>
    </source>
</evidence>
<reference evidence="5" key="1">
    <citation type="journal article" date="2014" name="Int. J. Syst. Evol. Microbiol.">
        <title>Complete genome sequence of Corynebacterium casei LMG S-19264T (=DSM 44701T), isolated from a smear-ripened cheese.</title>
        <authorList>
            <consortium name="US DOE Joint Genome Institute (JGI-PGF)"/>
            <person name="Walter F."/>
            <person name="Albersmeier A."/>
            <person name="Kalinowski J."/>
            <person name="Ruckert C."/>
        </authorList>
    </citation>
    <scope>NUCLEOTIDE SEQUENCE</scope>
    <source>
        <strain evidence="5">CGMCC 1.15725</strain>
    </source>
</reference>
<evidence type="ECO:0000256" key="3">
    <source>
        <dbReference type="ARBA" id="ARBA00038502"/>
    </source>
</evidence>
<dbReference type="GO" id="GO:0005737">
    <property type="term" value="C:cytoplasm"/>
    <property type="evidence" value="ECO:0007669"/>
    <property type="project" value="TreeGrafter"/>
</dbReference>
<keyword evidence="6" id="KW-1185">Reference proteome</keyword>
<evidence type="ECO:0000256" key="2">
    <source>
        <dbReference type="ARBA" id="ARBA00023315"/>
    </source>
</evidence>
<organism evidence="5 6">
    <name type="scientific">Aliidongia dinghuensis</name>
    <dbReference type="NCBI Taxonomy" id="1867774"/>
    <lineage>
        <taxon>Bacteria</taxon>
        <taxon>Pseudomonadati</taxon>
        <taxon>Pseudomonadota</taxon>
        <taxon>Alphaproteobacteria</taxon>
        <taxon>Rhodospirillales</taxon>
        <taxon>Dongiaceae</taxon>
        <taxon>Aliidongia</taxon>
    </lineage>
</organism>
<name>A0A8J2YTG2_9PROT</name>
<dbReference type="SUPFAM" id="SSF55729">
    <property type="entry name" value="Acyl-CoA N-acyltransferases (Nat)"/>
    <property type="match status" value="1"/>
</dbReference>
<dbReference type="PANTHER" id="PTHR43792:SF8">
    <property type="entry name" value="[RIBOSOMAL PROTEIN US5]-ALANINE N-ACETYLTRANSFERASE"/>
    <property type="match status" value="1"/>
</dbReference>
<dbReference type="PROSITE" id="PS51186">
    <property type="entry name" value="GNAT"/>
    <property type="match status" value="1"/>
</dbReference>
<keyword evidence="2" id="KW-0012">Acyltransferase</keyword>
<evidence type="ECO:0000313" key="6">
    <source>
        <dbReference type="Proteomes" id="UP000646365"/>
    </source>
</evidence>
<comment type="similarity">
    <text evidence="3">Belongs to the acetyltransferase family. RimJ subfamily.</text>
</comment>
<evidence type="ECO:0000259" key="4">
    <source>
        <dbReference type="PROSITE" id="PS51186"/>
    </source>
</evidence>
<dbReference type="InterPro" id="IPR051531">
    <property type="entry name" value="N-acetyltransferase"/>
</dbReference>
<dbReference type="AlphaFoldDB" id="A0A8J2YTG2"/>
<dbReference type="RefSeq" id="WP_189045711.1">
    <property type="nucleotide sequence ID" value="NZ_BMJQ01000005.1"/>
</dbReference>
<dbReference type="Pfam" id="PF13302">
    <property type="entry name" value="Acetyltransf_3"/>
    <property type="match status" value="1"/>
</dbReference>
<reference evidence="5" key="2">
    <citation type="submission" date="2020-09" db="EMBL/GenBank/DDBJ databases">
        <authorList>
            <person name="Sun Q."/>
            <person name="Zhou Y."/>
        </authorList>
    </citation>
    <scope>NUCLEOTIDE SEQUENCE</scope>
    <source>
        <strain evidence="5">CGMCC 1.15725</strain>
    </source>
</reference>
<keyword evidence="1" id="KW-0808">Transferase</keyword>
<protein>
    <submittedName>
        <fullName evidence="5">Ribosomal-protein-alanine N-acetyltransferase</fullName>
    </submittedName>
</protein>
<dbReference type="Gene3D" id="3.40.630.30">
    <property type="match status" value="1"/>
</dbReference>
<dbReference type="InterPro" id="IPR016181">
    <property type="entry name" value="Acyl_CoA_acyltransferase"/>
</dbReference>
<feature type="domain" description="N-acetyltransferase" evidence="4">
    <location>
        <begin position="25"/>
        <end position="195"/>
    </location>
</feature>
<dbReference type="GO" id="GO:0008999">
    <property type="term" value="F:protein-N-terminal-alanine acetyltransferase activity"/>
    <property type="evidence" value="ECO:0007669"/>
    <property type="project" value="TreeGrafter"/>
</dbReference>
<dbReference type="PANTHER" id="PTHR43792">
    <property type="entry name" value="GNAT FAMILY, PUTATIVE (AFU_ORTHOLOGUE AFUA_3G00765)-RELATED-RELATED"/>
    <property type="match status" value="1"/>
</dbReference>
<dbReference type="EMBL" id="BMJQ01000005">
    <property type="protein sequence ID" value="GGF16436.1"/>
    <property type="molecule type" value="Genomic_DNA"/>
</dbReference>
<sequence length="205" mass="23344">MPDVPRLAGFFAVHPPSVRLEGERVMLRPPDRGDWAIWSELRSASRAFLQPWEPAWSDDAVGKAAFRRRLARYALDWRDDEGYAFFVFDSHGDELVGGIGLSNVRRGVAESASLGYWIGERFARQGYMTEALRLMLGFAFDRLHLHRVEAACLPSNAPSRGLLIKSGFREEGYARKYLCIDGLWQDHVLYALLREEWLSNRGGGR</sequence>
<comment type="caution">
    <text evidence="5">The sequence shown here is derived from an EMBL/GenBank/DDBJ whole genome shotgun (WGS) entry which is preliminary data.</text>
</comment>
<gene>
    <name evidence="5" type="primary">rimJ</name>
    <name evidence="5" type="ORF">GCM10011611_22770</name>
</gene>
<accession>A0A8J2YTG2</accession>
<proteinExistence type="inferred from homology"/>
<dbReference type="InterPro" id="IPR000182">
    <property type="entry name" value="GNAT_dom"/>
</dbReference>